<dbReference type="GO" id="GO:0005789">
    <property type="term" value="C:endoplasmic reticulum membrane"/>
    <property type="evidence" value="ECO:0007669"/>
    <property type="project" value="UniProtKB-SubCell"/>
</dbReference>
<dbReference type="AlphaFoldDB" id="A0AAI8Z0Q9"/>
<evidence type="ECO:0000313" key="13">
    <source>
        <dbReference type="Proteomes" id="UP001296104"/>
    </source>
</evidence>
<feature type="transmembrane region" description="Helical" evidence="10">
    <location>
        <begin position="262"/>
        <end position="290"/>
    </location>
</feature>
<evidence type="ECO:0000256" key="8">
    <source>
        <dbReference type="ARBA" id="ARBA00022989"/>
    </source>
</evidence>
<name>A0AAI8Z0Q9_9PEZI</name>
<evidence type="ECO:0000256" key="3">
    <source>
        <dbReference type="ARBA" id="ARBA00012151"/>
    </source>
</evidence>
<dbReference type="PROSITE" id="PS51564">
    <property type="entry name" value="SAM_ICMT"/>
    <property type="match status" value="1"/>
</dbReference>
<feature type="transmembrane region" description="Helical" evidence="10">
    <location>
        <begin position="104"/>
        <end position="127"/>
    </location>
</feature>
<feature type="compositionally biased region" description="Low complexity" evidence="11">
    <location>
        <begin position="10"/>
        <end position="19"/>
    </location>
</feature>
<keyword evidence="4 10" id="KW-0489">Methyltransferase</keyword>
<protein>
    <recommendedName>
        <fullName evidence="3 10">Protein-S-isoprenylcysteine O-methyltransferase</fullName>
        <ecNumber evidence="3 10">2.1.1.100</ecNumber>
    </recommendedName>
</protein>
<comment type="similarity">
    <text evidence="2 10">Belongs to the class VI-like SAM-binding methyltransferase superfamily. Isoprenylcysteine carboxyl methyltransferase family.</text>
</comment>
<evidence type="ECO:0000256" key="10">
    <source>
        <dbReference type="RuleBase" id="RU362022"/>
    </source>
</evidence>
<dbReference type="PANTHER" id="PTHR12714">
    <property type="entry name" value="PROTEIN-S ISOPRENYLCYSTEINE O-METHYLTRANSFERASE"/>
    <property type="match status" value="1"/>
</dbReference>
<keyword evidence="7 10" id="KW-0812">Transmembrane</keyword>
<feature type="compositionally biased region" description="Polar residues" evidence="11">
    <location>
        <begin position="22"/>
        <end position="31"/>
    </location>
</feature>
<evidence type="ECO:0000256" key="6">
    <source>
        <dbReference type="ARBA" id="ARBA00022691"/>
    </source>
</evidence>
<comment type="subcellular location">
    <subcellularLocation>
        <location evidence="10">Endoplasmic reticulum membrane</location>
        <topology evidence="10">Multi-pass membrane protein</topology>
    </subcellularLocation>
    <subcellularLocation>
        <location evidence="1">Membrane</location>
        <topology evidence="1">Multi-pass membrane protein</topology>
    </subcellularLocation>
</comment>
<dbReference type="EMBL" id="CAVMBE010000035">
    <property type="protein sequence ID" value="CAK4030319.1"/>
    <property type="molecule type" value="Genomic_DNA"/>
</dbReference>
<proteinExistence type="inferred from homology"/>
<organism evidence="12 13">
    <name type="scientific">Lecanosticta acicola</name>
    <dbReference type="NCBI Taxonomy" id="111012"/>
    <lineage>
        <taxon>Eukaryota</taxon>
        <taxon>Fungi</taxon>
        <taxon>Dikarya</taxon>
        <taxon>Ascomycota</taxon>
        <taxon>Pezizomycotina</taxon>
        <taxon>Dothideomycetes</taxon>
        <taxon>Dothideomycetidae</taxon>
        <taxon>Mycosphaerellales</taxon>
        <taxon>Mycosphaerellaceae</taxon>
        <taxon>Lecanosticta</taxon>
    </lineage>
</organism>
<dbReference type="GO" id="GO:0004671">
    <property type="term" value="F:protein C-terminal S-isoprenylcysteine carboxyl O-methyltransferase activity"/>
    <property type="evidence" value="ECO:0007669"/>
    <property type="project" value="UniProtKB-EC"/>
</dbReference>
<gene>
    <name evidence="12" type="ORF">LECACI_7A005477</name>
</gene>
<dbReference type="PANTHER" id="PTHR12714:SF9">
    <property type="entry name" value="PROTEIN-S-ISOPRENYLCYSTEINE O-METHYLTRANSFERASE"/>
    <property type="match status" value="1"/>
</dbReference>
<reference evidence="12" key="1">
    <citation type="submission" date="2023-11" db="EMBL/GenBank/DDBJ databases">
        <authorList>
            <person name="Alioto T."/>
            <person name="Alioto T."/>
            <person name="Gomez Garrido J."/>
        </authorList>
    </citation>
    <scope>NUCLEOTIDE SEQUENCE</scope>
</reference>
<keyword evidence="13" id="KW-1185">Reference proteome</keyword>
<dbReference type="GO" id="GO:0032259">
    <property type="term" value="P:methylation"/>
    <property type="evidence" value="ECO:0007669"/>
    <property type="project" value="UniProtKB-KW"/>
</dbReference>
<keyword evidence="8 10" id="KW-1133">Transmembrane helix</keyword>
<keyword evidence="10" id="KW-0256">Endoplasmic reticulum</keyword>
<accession>A0AAI8Z0Q9</accession>
<feature type="region of interest" description="Disordered" evidence="11">
    <location>
        <begin position="1"/>
        <end position="54"/>
    </location>
</feature>
<dbReference type="InterPro" id="IPR007269">
    <property type="entry name" value="ICMT_MeTrfase"/>
</dbReference>
<keyword evidence="5" id="KW-0808">Transferase</keyword>
<dbReference type="Gene3D" id="1.20.120.1630">
    <property type="match status" value="1"/>
</dbReference>
<evidence type="ECO:0000256" key="11">
    <source>
        <dbReference type="SAM" id="MobiDB-lite"/>
    </source>
</evidence>
<comment type="catalytic activity">
    <reaction evidence="10">
        <text>[protein]-C-terminal S-[(2E,6E)-farnesyl]-L-cysteine + S-adenosyl-L-methionine = [protein]-C-terminal S-[(2E,6E)-farnesyl]-L-cysteine methyl ester + S-adenosyl-L-homocysteine</text>
        <dbReference type="Rhea" id="RHEA:21672"/>
        <dbReference type="Rhea" id="RHEA-COMP:12125"/>
        <dbReference type="Rhea" id="RHEA-COMP:12126"/>
        <dbReference type="ChEBI" id="CHEBI:57856"/>
        <dbReference type="ChEBI" id="CHEBI:59789"/>
        <dbReference type="ChEBI" id="CHEBI:90510"/>
        <dbReference type="ChEBI" id="CHEBI:90511"/>
        <dbReference type="EC" id="2.1.1.100"/>
    </reaction>
</comment>
<dbReference type="EC" id="2.1.1.100" evidence="3 10"/>
<feature type="transmembrane region" description="Helical" evidence="10">
    <location>
        <begin position="200"/>
        <end position="219"/>
    </location>
</feature>
<keyword evidence="6 10" id="KW-0949">S-adenosyl-L-methionine</keyword>
<evidence type="ECO:0000256" key="5">
    <source>
        <dbReference type="ARBA" id="ARBA00022679"/>
    </source>
</evidence>
<sequence>MAHPMATGEAATSSAAAASPFDDTNVNGHTNSRPRHTHPAFPTENGNTTNTNNNNCNRLEDSLCSSASYSLYSDDNEMDDPTTDTFPVPHDPTLLPGGSRDLSFISLQAFLCGSVFATGLLCSLFLIHHNVPWWRLPAFLTCLSLFHYLEFWTTAAYNVPAVRASSFLLYNNGRAYTLAHTMASIEIVLSQFLPSYQKFLVSPWTISLGMLLVLIGQSARSIAMAQAGTNFNHILVTERKRDHELVIDGLYAYFRHPSYFGFFWWAIGTQLLVGNKICLVGYAVVLWKFFSNRIRKEERHLVDFFGDKYVEYRKRTGTRIPFVP</sequence>
<dbReference type="Pfam" id="PF04140">
    <property type="entry name" value="ICMT"/>
    <property type="match status" value="1"/>
</dbReference>
<evidence type="ECO:0000256" key="4">
    <source>
        <dbReference type="ARBA" id="ARBA00022603"/>
    </source>
</evidence>
<comment type="caution">
    <text evidence="12">The sequence shown here is derived from an EMBL/GenBank/DDBJ whole genome shotgun (WGS) entry which is preliminary data.</text>
</comment>
<evidence type="ECO:0000256" key="9">
    <source>
        <dbReference type="ARBA" id="ARBA00023136"/>
    </source>
</evidence>
<feature type="transmembrane region" description="Helical" evidence="10">
    <location>
        <begin position="175"/>
        <end position="193"/>
    </location>
</feature>
<dbReference type="Proteomes" id="UP001296104">
    <property type="component" value="Unassembled WGS sequence"/>
</dbReference>
<evidence type="ECO:0000256" key="2">
    <source>
        <dbReference type="ARBA" id="ARBA00009140"/>
    </source>
</evidence>
<keyword evidence="9 10" id="KW-0472">Membrane</keyword>
<feature type="transmembrane region" description="Helical" evidence="10">
    <location>
        <begin position="134"/>
        <end position="155"/>
    </location>
</feature>
<evidence type="ECO:0000313" key="12">
    <source>
        <dbReference type="EMBL" id="CAK4030319.1"/>
    </source>
</evidence>
<evidence type="ECO:0000256" key="7">
    <source>
        <dbReference type="ARBA" id="ARBA00022692"/>
    </source>
</evidence>
<feature type="compositionally biased region" description="Low complexity" evidence="11">
    <location>
        <begin position="43"/>
        <end position="54"/>
    </location>
</feature>
<evidence type="ECO:0000256" key="1">
    <source>
        <dbReference type="ARBA" id="ARBA00004141"/>
    </source>
</evidence>
<dbReference type="InterPro" id="IPR025770">
    <property type="entry name" value="PPMT_MeTrfase"/>
</dbReference>